<dbReference type="AlphaFoldDB" id="A0AAD4D7N3"/>
<dbReference type="Pfam" id="PF13921">
    <property type="entry name" value="Myb_DNA-bind_6"/>
    <property type="match status" value="1"/>
</dbReference>
<dbReference type="SUPFAM" id="SSF46689">
    <property type="entry name" value="Homeodomain-like"/>
    <property type="match status" value="2"/>
</dbReference>
<dbReference type="PROSITE" id="PS50090">
    <property type="entry name" value="MYB_LIKE"/>
    <property type="match status" value="1"/>
</dbReference>
<dbReference type="Proteomes" id="UP001194580">
    <property type="component" value="Unassembled WGS sequence"/>
</dbReference>
<evidence type="ECO:0000256" key="1">
    <source>
        <dbReference type="SAM" id="MobiDB-lite"/>
    </source>
</evidence>
<evidence type="ECO:0000259" key="2">
    <source>
        <dbReference type="PROSITE" id="PS50090"/>
    </source>
</evidence>
<feature type="region of interest" description="Disordered" evidence="1">
    <location>
        <begin position="1"/>
        <end position="32"/>
    </location>
</feature>
<dbReference type="GO" id="GO:0005634">
    <property type="term" value="C:nucleus"/>
    <property type="evidence" value="ECO:0007669"/>
    <property type="project" value="TreeGrafter"/>
</dbReference>
<dbReference type="Gene3D" id="1.10.10.60">
    <property type="entry name" value="Homeodomain-like"/>
    <property type="match status" value="3"/>
</dbReference>
<dbReference type="PANTHER" id="PTHR45614:SF51">
    <property type="entry name" value="MYB-LIKE DNA-BINDING PROTEIN BAS1"/>
    <property type="match status" value="1"/>
</dbReference>
<evidence type="ECO:0000313" key="4">
    <source>
        <dbReference type="Proteomes" id="UP001194580"/>
    </source>
</evidence>
<comment type="caution">
    <text evidence="3">The sequence shown here is derived from an EMBL/GenBank/DDBJ whole genome shotgun (WGS) entry which is preliminary data.</text>
</comment>
<sequence length="264" mass="30105">MLAERQDNVKGDEGIPVRATYKRAKSRQGKWAPEDDEMLEQLVEKYSHLPEPAIWSKVSGGRLKSDGVPLLRDPASCCRRWRHLHPPASHQGGRWTSEEERRLQEAIWEQFEGKYQVAVDVFPNKPATTKHTFGAWKPELVQLPGQEGLPILKEGSRRLGMLNWVLIAEKVGSRAEMDSRNHFYSSYHNANRGPWSKEELARGQEGLAKFGKDYQKITAHVGTRSPMQVTRKVCYWAQKKTKNEAKEAARVVNGAKSQSIKKHI</sequence>
<dbReference type="InterPro" id="IPR050560">
    <property type="entry name" value="MYB_TF"/>
</dbReference>
<dbReference type="GO" id="GO:0000978">
    <property type="term" value="F:RNA polymerase II cis-regulatory region sequence-specific DNA binding"/>
    <property type="evidence" value="ECO:0007669"/>
    <property type="project" value="TreeGrafter"/>
</dbReference>
<feature type="domain" description="Myb-like" evidence="2">
    <location>
        <begin position="23"/>
        <end position="85"/>
    </location>
</feature>
<dbReference type="InterPro" id="IPR001005">
    <property type="entry name" value="SANT/Myb"/>
</dbReference>
<dbReference type="CDD" id="cd00167">
    <property type="entry name" value="SANT"/>
    <property type="match status" value="2"/>
</dbReference>
<evidence type="ECO:0000313" key="3">
    <source>
        <dbReference type="EMBL" id="KAG0271290.1"/>
    </source>
</evidence>
<protein>
    <recommendedName>
        <fullName evidence="2">Myb-like domain-containing protein</fullName>
    </recommendedName>
</protein>
<dbReference type="SMART" id="SM00717">
    <property type="entry name" value="SANT"/>
    <property type="match status" value="3"/>
</dbReference>
<dbReference type="InterPro" id="IPR009057">
    <property type="entry name" value="Homeodomain-like_sf"/>
</dbReference>
<reference evidence="3" key="1">
    <citation type="journal article" date="2020" name="Fungal Divers.">
        <title>Resolving the Mortierellaceae phylogeny through synthesis of multi-gene phylogenetics and phylogenomics.</title>
        <authorList>
            <person name="Vandepol N."/>
            <person name="Liber J."/>
            <person name="Desiro A."/>
            <person name="Na H."/>
            <person name="Kennedy M."/>
            <person name="Barry K."/>
            <person name="Grigoriev I.V."/>
            <person name="Miller A.N."/>
            <person name="O'Donnell K."/>
            <person name="Stajich J.E."/>
            <person name="Bonito G."/>
        </authorList>
    </citation>
    <scope>NUCLEOTIDE SEQUENCE</scope>
    <source>
        <strain evidence="3">NRRL 28262</strain>
    </source>
</reference>
<name>A0AAD4D7N3_9FUNG</name>
<accession>A0AAD4D7N3</accession>
<proteinExistence type="predicted"/>
<organism evidence="3 4">
    <name type="scientific">Linnemannia exigua</name>
    <dbReference type="NCBI Taxonomy" id="604196"/>
    <lineage>
        <taxon>Eukaryota</taxon>
        <taxon>Fungi</taxon>
        <taxon>Fungi incertae sedis</taxon>
        <taxon>Mucoromycota</taxon>
        <taxon>Mortierellomycotina</taxon>
        <taxon>Mortierellomycetes</taxon>
        <taxon>Mortierellales</taxon>
        <taxon>Mortierellaceae</taxon>
        <taxon>Linnemannia</taxon>
    </lineage>
</organism>
<keyword evidence="4" id="KW-1185">Reference proteome</keyword>
<gene>
    <name evidence="3" type="ORF">BGZ95_000914</name>
</gene>
<dbReference type="PANTHER" id="PTHR45614">
    <property type="entry name" value="MYB PROTEIN-RELATED"/>
    <property type="match status" value="1"/>
</dbReference>
<dbReference type="EMBL" id="JAAAIL010001180">
    <property type="protein sequence ID" value="KAG0271290.1"/>
    <property type="molecule type" value="Genomic_DNA"/>
</dbReference>
<feature type="compositionally biased region" description="Basic and acidic residues" evidence="1">
    <location>
        <begin position="1"/>
        <end position="15"/>
    </location>
</feature>
<dbReference type="GO" id="GO:0000981">
    <property type="term" value="F:DNA-binding transcription factor activity, RNA polymerase II-specific"/>
    <property type="evidence" value="ECO:0007669"/>
    <property type="project" value="TreeGrafter"/>
</dbReference>